<sequence>MDEVLGQRPSISPPVLIASIQEDSQGPSNTQGQGQDEDQNQQAGSRKRKAGGEDEWLQLIREDIAFQRPDGGLILTWQPSIAPTAFWKAGWPAKPANPLPTSARFSILGSRITLDRMATTSSQTRWTTRWTVAQGIPKARDTTL</sequence>
<feature type="region of interest" description="Disordered" evidence="1">
    <location>
        <begin position="1"/>
        <end position="54"/>
    </location>
</feature>
<name>A0A9Q1F6N9_SYNKA</name>
<keyword evidence="3" id="KW-1185">Reference proteome</keyword>
<gene>
    <name evidence="2" type="ORF">SKAU_G00236830</name>
</gene>
<proteinExistence type="predicted"/>
<dbReference type="EMBL" id="JAINUF010000008">
    <property type="protein sequence ID" value="KAJ8352207.1"/>
    <property type="molecule type" value="Genomic_DNA"/>
</dbReference>
<protein>
    <submittedName>
        <fullName evidence="2">Uncharacterized protein</fullName>
    </submittedName>
</protein>
<organism evidence="2 3">
    <name type="scientific">Synaphobranchus kaupii</name>
    <name type="common">Kaup's arrowtooth eel</name>
    <dbReference type="NCBI Taxonomy" id="118154"/>
    <lineage>
        <taxon>Eukaryota</taxon>
        <taxon>Metazoa</taxon>
        <taxon>Chordata</taxon>
        <taxon>Craniata</taxon>
        <taxon>Vertebrata</taxon>
        <taxon>Euteleostomi</taxon>
        <taxon>Actinopterygii</taxon>
        <taxon>Neopterygii</taxon>
        <taxon>Teleostei</taxon>
        <taxon>Anguilliformes</taxon>
        <taxon>Synaphobranchidae</taxon>
        <taxon>Synaphobranchus</taxon>
    </lineage>
</organism>
<dbReference type="AlphaFoldDB" id="A0A9Q1F6N9"/>
<feature type="compositionally biased region" description="Polar residues" evidence="1">
    <location>
        <begin position="21"/>
        <end position="30"/>
    </location>
</feature>
<evidence type="ECO:0000313" key="3">
    <source>
        <dbReference type="Proteomes" id="UP001152622"/>
    </source>
</evidence>
<evidence type="ECO:0000313" key="2">
    <source>
        <dbReference type="EMBL" id="KAJ8352207.1"/>
    </source>
</evidence>
<reference evidence="2" key="1">
    <citation type="journal article" date="2023" name="Science">
        <title>Genome structures resolve the early diversification of teleost fishes.</title>
        <authorList>
            <person name="Parey E."/>
            <person name="Louis A."/>
            <person name="Montfort J."/>
            <person name="Bouchez O."/>
            <person name="Roques C."/>
            <person name="Iampietro C."/>
            <person name="Lluch J."/>
            <person name="Castinel A."/>
            <person name="Donnadieu C."/>
            <person name="Desvignes T."/>
            <person name="Floi Bucao C."/>
            <person name="Jouanno E."/>
            <person name="Wen M."/>
            <person name="Mejri S."/>
            <person name="Dirks R."/>
            <person name="Jansen H."/>
            <person name="Henkel C."/>
            <person name="Chen W.J."/>
            <person name="Zahm M."/>
            <person name="Cabau C."/>
            <person name="Klopp C."/>
            <person name="Thompson A.W."/>
            <person name="Robinson-Rechavi M."/>
            <person name="Braasch I."/>
            <person name="Lecointre G."/>
            <person name="Bobe J."/>
            <person name="Postlethwait J.H."/>
            <person name="Berthelot C."/>
            <person name="Roest Crollius H."/>
            <person name="Guiguen Y."/>
        </authorList>
    </citation>
    <scope>NUCLEOTIDE SEQUENCE</scope>
    <source>
        <strain evidence="2">WJC10195</strain>
    </source>
</reference>
<dbReference type="OrthoDB" id="8933168at2759"/>
<comment type="caution">
    <text evidence="2">The sequence shown here is derived from an EMBL/GenBank/DDBJ whole genome shotgun (WGS) entry which is preliminary data.</text>
</comment>
<dbReference type="Proteomes" id="UP001152622">
    <property type="component" value="Chromosome 8"/>
</dbReference>
<accession>A0A9Q1F6N9</accession>
<evidence type="ECO:0000256" key="1">
    <source>
        <dbReference type="SAM" id="MobiDB-lite"/>
    </source>
</evidence>